<dbReference type="InterPro" id="IPR009057">
    <property type="entry name" value="Homeodomain-like_sf"/>
</dbReference>
<dbReference type="SMART" id="SM00342">
    <property type="entry name" value="HTH_ARAC"/>
    <property type="match status" value="1"/>
</dbReference>
<sequence length="300" mass="34179">MANLINRSEPGRSILHFQELGIDDAFMLGKYSYLGTRTKLDEHVHEDMIEIVYCDSGQQIYQVHNEQFLIRGGDVFVTFPNEPHSTADHPEEKGALYWLQIKIPKDKTSFLGHSHENAACLIDALTGLKRRHFKGSATIKPILDRIFGLCSQDISPYSKLAISHQLTSVLLTVIDDCSDFQPNASNVLRVEKVLTYIEENLGNSFSVSMLADHHHISESHFKRWFKKEVGVAPMDYIQRRKIERAKLELANNSSINITDIAFQLSFSSAQYFSTVFKKYAGTTPFEYRCNNRVLRNSADS</sequence>
<evidence type="ECO:0000256" key="2">
    <source>
        <dbReference type="ARBA" id="ARBA00023125"/>
    </source>
</evidence>
<dbReference type="InterPro" id="IPR037923">
    <property type="entry name" value="HTH-like"/>
</dbReference>
<evidence type="ECO:0000313" key="5">
    <source>
        <dbReference type="EMBL" id="SDG59316.1"/>
    </source>
</evidence>
<keyword evidence="6" id="KW-1185">Reference proteome</keyword>
<dbReference type="SUPFAM" id="SSF46689">
    <property type="entry name" value="Homeodomain-like"/>
    <property type="match status" value="2"/>
</dbReference>
<keyword evidence="1" id="KW-0805">Transcription regulation</keyword>
<dbReference type="STRING" id="659014.SAMN04487996_12084"/>
<proteinExistence type="predicted"/>
<feature type="domain" description="HTH araC/xylS-type" evidence="4">
    <location>
        <begin position="191"/>
        <end position="290"/>
    </location>
</feature>
<dbReference type="RefSeq" id="WP_176885146.1">
    <property type="nucleotide sequence ID" value="NZ_FNAN01000020.1"/>
</dbReference>
<gene>
    <name evidence="5" type="ORF">SAMN04487996_12084</name>
</gene>
<dbReference type="GO" id="GO:0043565">
    <property type="term" value="F:sequence-specific DNA binding"/>
    <property type="evidence" value="ECO:0007669"/>
    <property type="project" value="InterPro"/>
</dbReference>
<reference evidence="6" key="1">
    <citation type="submission" date="2016-10" db="EMBL/GenBank/DDBJ databases">
        <authorList>
            <person name="Varghese N."/>
            <person name="Submissions S."/>
        </authorList>
    </citation>
    <scope>NUCLEOTIDE SEQUENCE [LARGE SCALE GENOMIC DNA]</scope>
    <source>
        <strain evidence="6">DSM 25329</strain>
    </source>
</reference>
<dbReference type="AlphaFoldDB" id="A0A1G7VHL3"/>
<evidence type="ECO:0000259" key="4">
    <source>
        <dbReference type="PROSITE" id="PS01124"/>
    </source>
</evidence>
<dbReference type="PROSITE" id="PS01124">
    <property type="entry name" value="HTH_ARAC_FAMILY_2"/>
    <property type="match status" value="1"/>
</dbReference>
<evidence type="ECO:0000256" key="3">
    <source>
        <dbReference type="ARBA" id="ARBA00023163"/>
    </source>
</evidence>
<dbReference type="InterPro" id="IPR018060">
    <property type="entry name" value="HTH_AraC"/>
</dbReference>
<organism evidence="5 6">
    <name type="scientific">Dyadobacter soli</name>
    <dbReference type="NCBI Taxonomy" id="659014"/>
    <lineage>
        <taxon>Bacteria</taxon>
        <taxon>Pseudomonadati</taxon>
        <taxon>Bacteroidota</taxon>
        <taxon>Cytophagia</taxon>
        <taxon>Cytophagales</taxon>
        <taxon>Spirosomataceae</taxon>
        <taxon>Dyadobacter</taxon>
    </lineage>
</organism>
<dbReference type="EMBL" id="FNAN01000020">
    <property type="protein sequence ID" value="SDG59316.1"/>
    <property type="molecule type" value="Genomic_DNA"/>
</dbReference>
<name>A0A1G7VHL3_9BACT</name>
<evidence type="ECO:0000256" key="1">
    <source>
        <dbReference type="ARBA" id="ARBA00023015"/>
    </source>
</evidence>
<dbReference type="InterPro" id="IPR014710">
    <property type="entry name" value="RmlC-like_jellyroll"/>
</dbReference>
<dbReference type="Pfam" id="PF02311">
    <property type="entry name" value="AraC_binding"/>
    <property type="match status" value="1"/>
</dbReference>
<keyword evidence="2 5" id="KW-0238">DNA-binding</keyword>
<dbReference type="InterPro" id="IPR003313">
    <property type="entry name" value="AraC-bd"/>
</dbReference>
<keyword evidence="3" id="KW-0804">Transcription</keyword>
<dbReference type="GO" id="GO:0003700">
    <property type="term" value="F:DNA-binding transcription factor activity"/>
    <property type="evidence" value="ECO:0007669"/>
    <property type="project" value="InterPro"/>
</dbReference>
<dbReference type="PANTHER" id="PTHR43280">
    <property type="entry name" value="ARAC-FAMILY TRANSCRIPTIONAL REGULATOR"/>
    <property type="match status" value="1"/>
</dbReference>
<evidence type="ECO:0000313" key="6">
    <source>
        <dbReference type="Proteomes" id="UP000198748"/>
    </source>
</evidence>
<protein>
    <submittedName>
        <fullName evidence="5">AraC-type DNA-binding protein</fullName>
    </submittedName>
</protein>
<dbReference type="Gene3D" id="2.60.120.10">
    <property type="entry name" value="Jelly Rolls"/>
    <property type="match status" value="1"/>
</dbReference>
<dbReference type="Proteomes" id="UP000198748">
    <property type="component" value="Unassembled WGS sequence"/>
</dbReference>
<dbReference type="Pfam" id="PF12833">
    <property type="entry name" value="HTH_18"/>
    <property type="match status" value="1"/>
</dbReference>
<accession>A0A1G7VHL3</accession>
<dbReference type="PANTHER" id="PTHR43280:SF28">
    <property type="entry name" value="HTH-TYPE TRANSCRIPTIONAL ACTIVATOR RHAS"/>
    <property type="match status" value="1"/>
</dbReference>
<dbReference type="Gene3D" id="1.10.10.60">
    <property type="entry name" value="Homeodomain-like"/>
    <property type="match status" value="2"/>
</dbReference>
<dbReference type="SUPFAM" id="SSF51215">
    <property type="entry name" value="Regulatory protein AraC"/>
    <property type="match status" value="1"/>
</dbReference>
<dbReference type="InterPro" id="IPR020449">
    <property type="entry name" value="Tscrpt_reg_AraC-type_HTH"/>
</dbReference>
<dbReference type="PRINTS" id="PR00032">
    <property type="entry name" value="HTHARAC"/>
</dbReference>